<dbReference type="Proteomes" id="UP000256650">
    <property type="component" value="Unassembled WGS sequence"/>
</dbReference>
<accession>A0A3D8I9F7</accession>
<proteinExistence type="predicted"/>
<dbReference type="AlphaFoldDB" id="A0A3D8I9F7"/>
<reference evidence="1 2" key="1">
    <citation type="submission" date="2018-04" db="EMBL/GenBank/DDBJ databases">
        <title>Novel Campyloabacter and Helicobacter Species and Strains.</title>
        <authorList>
            <person name="Mannion A.J."/>
            <person name="Shen Z."/>
            <person name="Fox J.G."/>
        </authorList>
    </citation>
    <scope>NUCLEOTIDE SEQUENCE [LARGE SCALE GENOMIC DNA]</scope>
    <source>
        <strain evidence="1 2">MIT 99-5101</strain>
    </source>
</reference>
<evidence type="ECO:0000313" key="1">
    <source>
        <dbReference type="EMBL" id="RDU61792.1"/>
    </source>
</evidence>
<gene>
    <name evidence="1" type="ORF">CQA43_08690</name>
</gene>
<sequence length="62" mass="7282">MRGVRAKHSPAKRKSKSKNLGIEYLNCPKNRFLCHLQSSFLTMRKEKLLTMAKKRRNNLPLI</sequence>
<evidence type="ECO:0000313" key="2">
    <source>
        <dbReference type="Proteomes" id="UP000256650"/>
    </source>
</evidence>
<dbReference type="EMBL" id="NXLS01000011">
    <property type="protein sequence ID" value="RDU61792.1"/>
    <property type="molecule type" value="Genomic_DNA"/>
</dbReference>
<name>A0A3D8I9F7_9HELI</name>
<comment type="caution">
    <text evidence="1">The sequence shown here is derived from an EMBL/GenBank/DDBJ whole genome shotgun (WGS) entry which is preliminary data.</text>
</comment>
<keyword evidence="2" id="KW-1185">Reference proteome</keyword>
<organism evidence="1 2">
    <name type="scientific">Helicobacter ganmani</name>
    <dbReference type="NCBI Taxonomy" id="60246"/>
    <lineage>
        <taxon>Bacteria</taxon>
        <taxon>Pseudomonadati</taxon>
        <taxon>Campylobacterota</taxon>
        <taxon>Epsilonproteobacteria</taxon>
        <taxon>Campylobacterales</taxon>
        <taxon>Helicobacteraceae</taxon>
        <taxon>Helicobacter</taxon>
    </lineage>
</organism>
<protein>
    <submittedName>
        <fullName evidence="1">Uncharacterized protein</fullName>
    </submittedName>
</protein>